<keyword evidence="9 10" id="KW-0407">Ion channel</keyword>
<dbReference type="EMBL" id="CP017415">
    <property type="protein sequence ID" value="AOU97117.1"/>
    <property type="molecule type" value="Genomic_DNA"/>
</dbReference>
<comment type="function">
    <text evidence="10">Channel that opens in response to stretch forces in the membrane lipid bilayer. May participate in the regulation of osmotic pressure changes within the cell.</text>
</comment>
<dbReference type="SUPFAM" id="SSF81330">
    <property type="entry name" value="Gated mechanosensitive channel"/>
    <property type="match status" value="1"/>
</dbReference>
<comment type="subcellular location">
    <subcellularLocation>
        <location evidence="10">Cell inner membrane</location>
        <topology evidence="10">Multi-pass membrane protein</topology>
    </subcellularLocation>
    <subcellularLocation>
        <location evidence="1">Cell membrane</location>
        <topology evidence="1">Multi-pass membrane protein</topology>
    </subcellularLocation>
</comment>
<feature type="transmembrane region" description="Helical" evidence="10">
    <location>
        <begin position="86"/>
        <end position="105"/>
    </location>
</feature>
<keyword evidence="7 10" id="KW-0406">Ion transport</keyword>
<dbReference type="InterPro" id="IPR037673">
    <property type="entry name" value="MSC/AndL"/>
</dbReference>
<dbReference type="Pfam" id="PF01741">
    <property type="entry name" value="MscL"/>
    <property type="match status" value="1"/>
</dbReference>
<protein>
    <recommendedName>
        <fullName evidence="10">Large-conductance mechanosensitive channel</fullName>
    </recommendedName>
</protein>
<dbReference type="NCBIfam" id="NF001843">
    <property type="entry name" value="PRK00567.1-4"/>
    <property type="match status" value="1"/>
</dbReference>
<keyword evidence="3 10" id="KW-0813">Transport</keyword>
<dbReference type="PANTHER" id="PTHR30266:SF2">
    <property type="entry name" value="LARGE-CONDUCTANCE MECHANOSENSITIVE CHANNEL"/>
    <property type="match status" value="1"/>
</dbReference>
<dbReference type="GO" id="GO:0005886">
    <property type="term" value="C:plasma membrane"/>
    <property type="evidence" value="ECO:0007669"/>
    <property type="project" value="UniProtKB-SubCell"/>
</dbReference>
<evidence type="ECO:0000256" key="3">
    <source>
        <dbReference type="ARBA" id="ARBA00022448"/>
    </source>
</evidence>
<dbReference type="PROSITE" id="PS01327">
    <property type="entry name" value="MSCL"/>
    <property type="match status" value="1"/>
</dbReference>
<dbReference type="AlphaFoldDB" id="A0A1D8IKX9"/>
<proteinExistence type="inferred from homology"/>
<dbReference type="PANTHER" id="PTHR30266">
    <property type="entry name" value="MECHANOSENSITIVE CHANNEL MSCL"/>
    <property type="match status" value="1"/>
</dbReference>
<feature type="transmembrane region" description="Helical" evidence="10">
    <location>
        <begin position="12"/>
        <end position="31"/>
    </location>
</feature>
<evidence type="ECO:0000256" key="8">
    <source>
        <dbReference type="ARBA" id="ARBA00023136"/>
    </source>
</evidence>
<accession>A0A1D8IKX9</accession>
<dbReference type="NCBIfam" id="TIGR00220">
    <property type="entry name" value="mscL"/>
    <property type="match status" value="1"/>
</dbReference>
<gene>
    <name evidence="10" type="primary">mscL</name>
    <name evidence="11" type="ORF">BI364_03070</name>
</gene>
<comment type="similarity">
    <text evidence="2 10">Belongs to the MscL family.</text>
</comment>
<sequence>MLKAFKEFAMRGNVVDMAVGIIIGAAFGAIVKSLVTDVVMPPIGLMLGNVDFSNLFLVLKEGVTVGPYASLVEAQKAGAVTLNLGLFANTVINFLIVAFAVFLLVRSINRLKRQEEVAAPTPNTKTCPYCLSDIPLKASRCPHCTSEIS</sequence>
<keyword evidence="4 10" id="KW-1003">Cell membrane</keyword>
<evidence type="ECO:0000256" key="4">
    <source>
        <dbReference type="ARBA" id="ARBA00022475"/>
    </source>
</evidence>
<evidence type="ECO:0000256" key="1">
    <source>
        <dbReference type="ARBA" id="ARBA00004651"/>
    </source>
</evidence>
<organism evidence="11 12">
    <name type="scientific">Acidihalobacter yilgarnensis</name>
    <dbReference type="NCBI Taxonomy" id="2819280"/>
    <lineage>
        <taxon>Bacteria</taxon>
        <taxon>Pseudomonadati</taxon>
        <taxon>Pseudomonadota</taxon>
        <taxon>Gammaproteobacteria</taxon>
        <taxon>Chromatiales</taxon>
        <taxon>Ectothiorhodospiraceae</taxon>
        <taxon>Acidihalobacter</taxon>
    </lineage>
</organism>
<keyword evidence="6 10" id="KW-1133">Transmembrane helix</keyword>
<evidence type="ECO:0000313" key="12">
    <source>
        <dbReference type="Proteomes" id="UP000095401"/>
    </source>
</evidence>
<keyword evidence="10" id="KW-0997">Cell inner membrane</keyword>
<keyword evidence="12" id="KW-1185">Reference proteome</keyword>
<dbReference type="Gene3D" id="1.10.1200.120">
    <property type="entry name" value="Large-conductance mechanosensitive channel, MscL, domain 1"/>
    <property type="match status" value="1"/>
</dbReference>
<dbReference type="InterPro" id="IPR019823">
    <property type="entry name" value="Mechanosensitive_channel_CS"/>
</dbReference>
<keyword evidence="5 10" id="KW-0812">Transmembrane</keyword>
<evidence type="ECO:0000313" key="11">
    <source>
        <dbReference type="EMBL" id="AOU97117.1"/>
    </source>
</evidence>
<comment type="subunit">
    <text evidence="10">Homopentamer.</text>
</comment>
<dbReference type="InterPro" id="IPR036019">
    <property type="entry name" value="MscL_channel"/>
</dbReference>
<keyword evidence="8 10" id="KW-0472">Membrane</keyword>
<evidence type="ECO:0000256" key="7">
    <source>
        <dbReference type="ARBA" id="ARBA00023065"/>
    </source>
</evidence>
<dbReference type="PRINTS" id="PR01264">
    <property type="entry name" value="MECHCHANNEL"/>
</dbReference>
<dbReference type="HAMAP" id="MF_00115">
    <property type="entry name" value="MscL"/>
    <property type="match status" value="1"/>
</dbReference>
<dbReference type="KEGG" id="aprs:BI364_03070"/>
<evidence type="ECO:0000256" key="10">
    <source>
        <dbReference type="HAMAP-Rule" id="MF_00115"/>
    </source>
</evidence>
<dbReference type="Proteomes" id="UP000095401">
    <property type="component" value="Chromosome"/>
</dbReference>
<evidence type="ECO:0000256" key="6">
    <source>
        <dbReference type="ARBA" id="ARBA00022989"/>
    </source>
</evidence>
<dbReference type="InterPro" id="IPR001185">
    <property type="entry name" value="MS_channel"/>
</dbReference>
<name>A0A1D8IKX9_9GAMM</name>
<reference evidence="12" key="1">
    <citation type="submission" date="2016-09" db="EMBL/GenBank/DDBJ databases">
        <title>Acidihalobacter prosperus F5.</title>
        <authorList>
            <person name="Khaleque H.N."/>
            <person name="Ramsay J.P."/>
            <person name="Kaksonen A.H."/>
            <person name="Boxall N.J."/>
            <person name="Watkin E.L.J."/>
        </authorList>
    </citation>
    <scope>NUCLEOTIDE SEQUENCE [LARGE SCALE GENOMIC DNA]</scope>
    <source>
        <strain evidence="12">F5</strain>
    </source>
</reference>
<dbReference type="GO" id="GO:0008381">
    <property type="term" value="F:mechanosensitive monoatomic ion channel activity"/>
    <property type="evidence" value="ECO:0007669"/>
    <property type="project" value="UniProtKB-UniRule"/>
</dbReference>
<evidence type="ECO:0000256" key="2">
    <source>
        <dbReference type="ARBA" id="ARBA00007254"/>
    </source>
</evidence>
<evidence type="ECO:0000256" key="5">
    <source>
        <dbReference type="ARBA" id="ARBA00022692"/>
    </source>
</evidence>
<evidence type="ECO:0000256" key="9">
    <source>
        <dbReference type="ARBA" id="ARBA00023303"/>
    </source>
</evidence>